<evidence type="ECO:0000256" key="3">
    <source>
        <dbReference type="ARBA" id="ARBA00010136"/>
    </source>
</evidence>
<evidence type="ECO:0000256" key="17">
    <source>
        <dbReference type="ARBA" id="ARBA00023136"/>
    </source>
</evidence>
<feature type="region of interest" description="Disordered" evidence="24">
    <location>
        <begin position="50"/>
        <end position="80"/>
    </location>
</feature>
<keyword evidence="8" id="KW-0645">Protease</keyword>
<dbReference type="Pfam" id="PF01433">
    <property type="entry name" value="Peptidase_M1"/>
    <property type="match status" value="1"/>
</dbReference>
<comment type="similarity">
    <text evidence="3">Belongs to the peptidase M1 family.</text>
</comment>
<dbReference type="Gene3D" id="2.60.40.1910">
    <property type="match status" value="1"/>
</dbReference>
<keyword evidence="13" id="KW-0106">Calcium</keyword>
<dbReference type="InterPro" id="IPR034016">
    <property type="entry name" value="M1_APN-typ"/>
</dbReference>
<sequence>MMERMDQDEPVKPHCIRGKHVAFICLAVVASAVAVGLGVGLSRPPCSVVDPSAEPPEPTAGPVPPPVQRGPCTPSNDSTGGWGDFRLPDYVKPVHYDLHLLPDLITDVYQGSVAIHLEVSRPTRHLWLHIRETFVTAVPRLQLVTQGGQKEVGVKACFEYKPQEYVVVEATEELPATGPGEMYILSLDFRGWLNGSVVGFYRVIYTEDGIVKKIAATDHEPTDARKSFPCFDEPNKKSTYQISITHDHTYKALSNMPQKGTREALPNNKMKTTFEKSVPMSTYLVCFAVHQFHHVERISAKGVPLRIYAQPSQIRTADYAANTTKIIFDYFEEYFNMTYSIGKLDKIAIPDFGTGAMENWGLITYRENNLLYDEEESSSYNKQRVASVIAHELVHQWFGNIVTMDWWDDLWLNEGFASFFEYIGVEKAEPTWGMRDIMLISDVLPVMVDDALLSSHPIIVDVSTPAEITSVFDGISYSKGASILRMLEDWMGKDNFRDGCRKYLKDNQFKNAKTEDFWASLASVNGLPVAEVMDTWTKQMGYPVLDLFISGRAATLTQKRFLLDPKADPSQPPSPLGYKWTFPVKAKVLSSDVNITSMFNKTSSSLVISNSPSGELIKVNNNYVGFYRVNHDKDMWMEISLQFKTNHLVFDAADRTGYVDDVFALARAGLVDYGTAFNLTKYLRSEEDYIVWDRLASSIAYVRDMLSDTTLYPTFQKLFRDLVFPITTKLGWKDDGTQTQTERLLRETVLGIACQMEDPIATAQASEFFDQWIVGNISRVSVNLRLLVYRYGMRNSGTEDKWNVMFQKYKDSTLAQEKDKLLYGLASVKDVNLLYKLLEATKDESVMRSQDLFTVVRYVSLNPLGSSMAWDWATLNWDYLVNRYTINDRNLGRLLSRITTTYNTEVQLWKVRTYTSKLDTSMGRKYLIQPYLYFRWSTFSNSDPMLVLGKCPESKPWRRSGTTSSGSGQTRKPFAYGWKPTLHKISVGHVHYLNTQPFNSSVCVSFQTFPLHNFIYVVCGCRS</sequence>
<dbReference type="GO" id="GO:0008217">
    <property type="term" value="P:regulation of blood pressure"/>
    <property type="evidence" value="ECO:0007669"/>
    <property type="project" value="TreeGrafter"/>
</dbReference>
<dbReference type="InterPro" id="IPR024571">
    <property type="entry name" value="ERAP1-like_C_dom"/>
</dbReference>
<evidence type="ECO:0000256" key="18">
    <source>
        <dbReference type="ARBA" id="ARBA00023157"/>
    </source>
</evidence>
<feature type="domain" description="Peptidase M1 membrane alanine aminopeptidase" evidence="26">
    <location>
        <begin position="319"/>
        <end position="536"/>
    </location>
</feature>
<evidence type="ECO:0000256" key="23">
    <source>
        <dbReference type="PIRSR" id="PIRSR634016-4"/>
    </source>
</evidence>
<dbReference type="GO" id="GO:0006508">
    <property type="term" value="P:proteolysis"/>
    <property type="evidence" value="ECO:0007669"/>
    <property type="project" value="UniProtKB-KW"/>
</dbReference>
<keyword evidence="17 25" id="KW-0472">Membrane</keyword>
<dbReference type="Gene3D" id="1.25.50.20">
    <property type="match status" value="1"/>
</dbReference>
<dbReference type="GO" id="GO:0042277">
    <property type="term" value="F:peptide binding"/>
    <property type="evidence" value="ECO:0007669"/>
    <property type="project" value="TreeGrafter"/>
</dbReference>
<dbReference type="GO" id="GO:0005615">
    <property type="term" value="C:extracellular space"/>
    <property type="evidence" value="ECO:0007669"/>
    <property type="project" value="TreeGrafter"/>
</dbReference>
<keyword evidence="15 25" id="KW-1133">Transmembrane helix</keyword>
<evidence type="ECO:0000256" key="10">
    <source>
        <dbReference type="ARBA" id="ARBA00022723"/>
    </source>
</evidence>
<keyword evidence="12 22" id="KW-0862">Zinc</keyword>
<evidence type="ECO:0000256" key="21">
    <source>
        <dbReference type="PIRSR" id="PIRSR634016-2"/>
    </source>
</evidence>
<evidence type="ECO:0000313" key="30">
    <source>
        <dbReference type="Proteomes" id="UP000694546"/>
    </source>
</evidence>
<comment type="cofactor">
    <cofactor evidence="22">
        <name>Zn(2+)</name>
        <dbReference type="ChEBI" id="CHEBI:29105"/>
    </cofactor>
    <text evidence="22">Binds 1 zinc ion per subunit.</text>
</comment>
<dbReference type="Pfam" id="PF11838">
    <property type="entry name" value="ERAP1_C"/>
    <property type="match status" value="1"/>
</dbReference>
<dbReference type="OMA" id="WNVWSQF"/>
<evidence type="ECO:0000256" key="5">
    <source>
        <dbReference type="ARBA" id="ARBA00012567"/>
    </source>
</evidence>
<evidence type="ECO:0000256" key="16">
    <source>
        <dbReference type="ARBA" id="ARBA00023049"/>
    </source>
</evidence>
<dbReference type="InterPro" id="IPR042097">
    <property type="entry name" value="Aminopeptidase_N-like_N_sf"/>
</dbReference>
<proteinExistence type="inferred from homology"/>
<reference evidence="29" key="1">
    <citation type="submission" date="2025-08" db="UniProtKB">
        <authorList>
            <consortium name="Ensembl"/>
        </authorList>
    </citation>
    <scope>IDENTIFICATION</scope>
</reference>
<evidence type="ECO:0000256" key="13">
    <source>
        <dbReference type="ARBA" id="ARBA00022837"/>
    </source>
</evidence>
<feature type="binding site" evidence="22">
    <location>
        <position position="414"/>
    </location>
    <ligand>
        <name>Zn(2+)</name>
        <dbReference type="ChEBI" id="CHEBI:29105"/>
        <note>catalytic</note>
    </ligand>
</feature>
<dbReference type="GO" id="GO:0008270">
    <property type="term" value="F:zinc ion binding"/>
    <property type="evidence" value="ECO:0007669"/>
    <property type="project" value="UniProtKB-UniRule"/>
</dbReference>
<name>A0A8C5C0M1_GADMO</name>
<evidence type="ECO:0000256" key="19">
    <source>
        <dbReference type="ARBA" id="ARBA00023180"/>
    </source>
</evidence>
<keyword evidence="6" id="KW-0031">Aminopeptidase</keyword>
<protein>
    <recommendedName>
        <fullName evidence="5">glutamyl aminopeptidase</fullName>
        <ecNumber evidence="5">3.4.11.7</ecNumber>
    </recommendedName>
</protein>
<dbReference type="CDD" id="cd09601">
    <property type="entry name" value="M1_APN-Q_like"/>
    <property type="match status" value="1"/>
</dbReference>
<gene>
    <name evidence="29" type="primary">enpep</name>
</gene>
<dbReference type="GeneTree" id="ENSGT00940000156946"/>
<keyword evidence="9 25" id="KW-0812">Transmembrane</keyword>
<dbReference type="GO" id="GO:0005737">
    <property type="term" value="C:cytoplasm"/>
    <property type="evidence" value="ECO:0007669"/>
    <property type="project" value="TreeGrafter"/>
</dbReference>
<dbReference type="InterPro" id="IPR050344">
    <property type="entry name" value="Peptidase_M1_aminopeptidases"/>
</dbReference>
<evidence type="ECO:0000259" key="27">
    <source>
        <dbReference type="Pfam" id="PF11838"/>
    </source>
</evidence>
<evidence type="ECO:0000256" key="1">
    <source>
        <dbReference type="ARBA" id="ARBA00001703"/>
    </source>
</evidence>
<dbReference type="GO" id="GO:0070006">
    <property type="term" value="F:metalloaminopeptidase activity"/>
    <property type="evidence" value="ECO:0007669"/>
    <property type="project" value="TreeGrafter"/>
</dbReference>
<dbReference type="GO" id="GO:0004230">
    <property type="term" value="F:glutamyl aminopeptidase activity"/>
    <property type="evidence" value="ECO:0007669"/>
    <property type="project" value="UniProtKB-EC"/>
</dbReference>
<dbReference type="Proteomes" id="UP000694546">
    <property type="component" value="Chromosome 5"/>
</dbReference>
<keyword evidence="19" id="KW-0325">Glycoprotein</keyword>
<dbReference type="Ensembl" id="ENSGMOT00000076327.1">
    <property type="protein sequence ID" value="ENSGMOP00000055667.1"/>
    <property type="gene ID" value="ENSGMOG00000003259.2"/>
</dbReference>
<keyword evidence="16" id="KW-0482">Metalloprotease</keyword>
<feature type="binding site" evidence="21">
    <location>
        <position position="889"/>
    </location>
    <ligand>
        <name>substrate</name>
    </ligand>
</feature>
<dbReference type="AlphaFoldDB" id="A0A8C5C0M1"/>
<keyword evidence="18" id="KW-1015">Disulfide bond</keyword>
<feature type="domain" description="ERAP1-like C-terminal" evidence="27">
    <location>
        <begin position="616"/>
        <end position="921"/>
    </location>
</feature>
<accession>A0A8C5C0M1</accession>
<feature type="binding site" evidence="22">
    <location>
        <position position="391"/>
    </location>
    <ligand>
        <name>Zn(2+)</name>
        <dbReference type="ChEBI" id="CHEBI:29105"/>
        <note>catalytic</note>
    </ligand>
</feature>
<feature type="compositionally biased region" description="Pro residues" evidence="24">
    <location>
        <begin position="53"/>
        <end position="68"/>
    </location>
</feature>
<feature type="site" description="Transition state stabilizer" evidence="23">
    <location>
        <position position="477"/>
    </location>
</feature>
<evidence type="ECO:0000259" key="28">
    <source>
        <dbReference type="Pfam" id="PF17900"/>
    </source>
</evidence>
<dbReference type="Gene3D" id="1.10.390.10">
    <property type="entry name" value="Neutral Protease Domain 2"/>
    <property type="match status" value="1"/>
</dbReference>
<dbReference type="GO" id="GO:0043171">
    <property type="term" value="P:peptide catabolic process"/>
    <property type="evidence" value="ECO:0007669"/>
    <property type="project" value="TreeGrafter"/>
</dbReference>
<keyword evidence="14" id="KW-0735">Signal-anchor</keyword>
<dbReference type="Gene3D" id="2.60.40.1730">
    <property type="entry name" value="tricorn interacting facor f3 domain"/>
    <property type="match status" value="1"/>
</dbReference>
<dbReference type="PRINTS" id="PR00756">
    <property type="entry name" value="ALADIPTASE"/>
</dbReference>
<dbReference type="InterPro" id="IPR045357">
    <property type="entry name" value="Aminopeptidase_N-like_N"/>
</dbReference>
<dbReference type="EC" id="3.4.11.7" evidence="5"/>
<evidence type="ECO:0000256" key="25">
    <source>
        <dbReference type="SAM" id="Phobius"/>
    </source>
</evidence>
<evidence type="ECO:0000313" key="29">
    <source>
        <dbReference type="Ensembl" id="ENSGMOP00000055667.1"/>
    </source>
</evidence>
<evidence type="ECO:0000256" key="2">
    <source>
        <dbReference type="ARBA" id="ARBA00004401"/>
    </source>
</evidence>
<keyword evidence="30" id="KW-1185">Reference proteome</keyword>
<feature type="domain" description="Aminopeptidase N-like N-terminal" evidence="28">
    <location>
        <begin position="92"/>
        <end position="284"/>
    </location>
</feature>
<feature type="binding site" evidence="21">
    <location>
        <position position="220"/>
    </location>
    <ligand>
        <name>substrate</name>
    </ligand>
</feature>
<comment type="subunit">
    <text evidence="4">Homodimer; disulfide-linked.</text>
</comment>
<dbReference type="InterPro" id="IPR001930">
    <property type="entry name" value="Peptidase_M1"/>
</dbReference>
<evidence type="ECO:0000256" key="24">
    <source>
        <dbReference type="SAM" id="MobiDB-lite"/>
    </source>
</evidence>
<evidence type="ECO:0000256" key="20">
    <source>
        <dbReference type="PIRSR" id="PIRSR634016-1"/>
    </source>
</evidence>
<dbReference type="SUPFAM" id="SSF55486">
    <property type="entry name" value="Metalloproteases ('zincins'), catalytic domain"/>
    <property type="match status" value="1"/>
</dbReference>
<evidence type="ECO:0000256" key="11">
    <source>
        <dbReference type="ARBA" id="ARBA00022801"/>
    </source>
</evidence>
<feature type="binding site" evidence="22">
    <location>
        <position position="395"/>
    </location>
    <ligand>
        <name>Zn(2+)</name>
        <dbReference type="ChEBI" id="CHEBI:29105"/>
        <note>catalytic</note>
    </ligand>
</feature>
<evidence type="ECO:0000256" key="6">
    <source>
        <dbReference type="ARBA" id="ARBA00022438"/>
    </source>
</evidence>
<feature type="active site" description="Proton acceptor" evidence="20">
    <location>
        <position position="392"/>
    </location>
</feature>
<keyword evidence="7" id="KW-1003">Cell membrane</keyword>
<comment type="catalytic activity">
    <reaction evidence="1">
        <text>Release of N-terminal glutamate (and to a lesser extent aspartate) from a peptide.</text>
        <dbReference type="EC" id="3.4.11.7"/>
    </reaction>
</comment>
<evidence type="ECO:0000256" key="7">
    <source>
        <dbReference type="ARBA" id="ARBA00022475"/>
    </source>
</evidence>
<dbReference type="PANTHER" id="PTHR11533:SF276">
    <property type="entry name" value="GLUTAMYL AMINOPEPTIDASE"/>
    <property type="match status" value="1"/>
</dbReference>
<evidence type="ECO:0000259" key="26">
    <source>
        <dbReference type="Pfam" id="PF01433"/>
    </source>
</evidence>
<organism evidence="29 30">
    <name type="scientific">Gadus morhua</name>
    <name type="common">Atlantic cod</name>
    <dbReference type="NCBI Taxonomy" id="8049"/>
    <lineage>
        <taxon>Eukaryota</taxon>
        <taxon>Metazoa</taxon>
        <taxon>Chordata</taxon>
        <taxon>Craniata</taxon>
        <taxon>Vertebrata</taxon>
        <taxon>Euteleostomi</taxon>
        <taxon>Actinopterygii</taxon>
        <taxon>Neopterygii</taxon>
        <taxon>Teleostei</taxon>
        <taxon>Neoteleostei</taxon>
        <taxon>Acanthomorphata</taxon>
        <taxon>Zeiogadaria</taxon>
        <taxon>Gadariae</taxon>
        <taxon>Gadiformes</taxon>
        <taxon>Gadoidei</taxon>
        <taxon>Gadidae</taxon>
        <taxon>Gadus</taxon>
    </lineage>
</organism>
<evidence type="ECO:0000256" key="22">
    <source>
        <dbReference type="PIRSR" id="PIRSR634016-3"/>
    </source>
</evidence>
<evidence type="ECO:0000256" key="8">
    <source>
        <dbReference type="ARBA" id="ARBA00022670"/>
    </source>
</evidence>
<evidence type="ECO:0000256" key="4">
    <source>
        <dbReference type="ARBA" id="ARBA00011748"/>
    </source>
</evidence>
<comment type="subcellular location">
    <subcellularLocation>
        <location evidence="2">Cell membrane</location>
        <topology evidence="2">Single-pass type II membrane protein</topology>
    </subcellularLocation>
</comment>
<reference evidence="29" key="2">
    <citation type="submission" date="2025-09" db="UniProtKB">
        <authorList>
            <consortium name="Ensembl"/>
        </authorList>
    </citation>
    <scope>IDENTIFICATION</scope>
</reference>
<dbReference type="SUPFAM" id="SSF63737">
    <property type="entry name" value="Leukotriene A4 hydrolase N-terminal domain"/>
    <property type="match status" value="1"/>
</dbReference>
<dbReference type="InterPro" id="IPR014782">
    <property type="entry name" value="Peptidase_M1_dom"/>
</dbReference>
<evidence type="ECO:0000256" key="15">
    <source>
        <dbReference type="ARBA" id="ARBA00022989"/>
    </source>
</evidence>
<feature type="transmembrane region" description="Helical" evidence="25">
    <location>
        <begin position="21"/>
        <end position="41"/>
    </location>
</feature>
<evidence type="ECO:0000256" key="9">
    <source>
        <dbReference type="ARBA" id="ARBA00022692"/>
    </source>
</evidence>
<keyword evidence="11" id="KW-0378">Hydrolase</keyword>
<dbReference type="GO" id="GO:0005886">
    <property type="term" value="C:plasma membrane"/>
    <property type="evidence" value="ECO:0007669"/>
    <property type="project" value="UniProtKB-SubCell"/>
</dbReference>
<dbReference type="PANTHER" id="PTHR11533">
    <property type="entry name" value="PROTEASE M1 ZINC METALLOPROTEASE"/>
    <property type="match status" value="1"/>
</dbReference>
<dbReference type="InterPro" id="IPR027268">
    <property type="entry name" value="Peptidase_M4/M1_CTD_sf"/>
</dbReference>
<evidence type="ECO:0000256" key="14">
    <source>
        <dbReference type="ARBA" id="ARBA00022968"/>
    </source>
</evidence>
<evidence type="ECO:0000256" key="12">
    <source>
        <dbReference type="ARBA" id="ARBA00022833"/>
    </source>
</evidence>
<feature type="binding site" evidence="21">
    <location>
        <begin position="355"/>
        <end position="359"/>
    </location>
    <ligand>
        <name>substrate</name>
    </ligand>
</feature>
<keyword evidence="10 22" id="KW-0479">Metal-binding</keyword>
<dbReference type="Pfam" id="PF17900">
    <property type="entry name" value="Peptidase_M1_N"/>
    <property type="match status" value="1"/>
</dbReference>